<organism evidence="6 7">
    <name type="scientific">Agaribacter marinus</name>
    <dbReference type="NCBI Taxonomy" id="1431249"/>
    <lineage>
        <taxon>Bacteria</taxon>
        <taxon>Pseudomonadati</taxon>
        <taxon>Pseudomonadota</taxon>
        <taxon>Gammaproteobacteria</taxon>
        <taxon>Alteromonadales</taxon>
        <taxon>Alteromonadaceae</taxon>
        <taxon>Agaribacter</taxon>
    </lineage>
</organism>
<evidence type="ECO:0000313" key="7">
    <source>
        <dbReference type="Proteomes" id="UP001156601"/>
    </source>
</evidence>
<accession>A0AA37WJY0</accession>
<evidence type="ECO:0000256" key="1">
    <source>
        <dbReference type="ARBA" id="ARBA00011245"/>
    </source>
</evidence>
<dbReference type="Proteomes" id="UP001156601">
    <property type="component" value="Unassembled WGS sequence"/>
</dbReference>
<evidence type="ECO:0000256" key="5">
    <source>
        <dbReference type="SAM" id="MobiDB-lite"/>
    </source>
</evidence>
<dbReference type="SUPFAM" id="SSF89392">
    <property type="entry name" value="Prokaryotic lipoproteins and lipoprotein localization factors"/>
    <property type="match status" value="1"/>
</dbReference>
<keyword evidence="4" id="KW-0653">Protein transport</keyword>
<dbReference type="InterPro" id="IPR004564">
    <property type="entry name" value="OM_lipoprot_carrier_LolA-like"/>
</dbReference>
<evidence type="ECO:0000313" key="6">
    <source>
        <dbReference type="EMBL" id="GLR70744.1"/>
    </source>
</evidence>
<name>A0AA37WJY0_9ALTE</name>
<dbReference type="GO" id="GO:0015031">
    <property type="term" value="P:protein transport"/>
    <property type="evidence" value="ECO:0007669"/>
    <property type="project" value="UniProtKB-KW"/>
</dbReference>
<dbReference type="EMBL" id="BSOT01000005">
    <property type="protein sequence ID" value="GLR70744.1"/>
    <property type="molecule type" value="Genomic_DNA"/>
</dbReference>
<gene>
    <name evidence="6" type="ORF">GCM10007852_16520</name>
</gene>
<dbReference type="InterPro" id="IPR029046">
    <property type="entry name" value="LolA/LolB/LppX"/>
</dbReference>
<dbReference type="Gene3D" id="2.50.20.10">
    <property type="entry name" value="Lipoprotein localisation LolA/LolB/LppX"/>
    <property type="match status" value="1"/>
</dbReference>
<dbReference type="Pfam" id="PF03548">
    <property type="entry name" value="LolA"/>
    <property type="match status" value="1"/>
</dbReference>
<reference evidence="6" key="1">
    <citation type="journal article" date="2014" name="Int. J. Syst. Evol. Microbiol.">
        <title>Complete genome sequence of Corynebacterium casei LMG S-19264T (=DSM 44701T), isolated from a smear-ripened cheese.</title>
        <authorList>
            <consortium name="US DOE Joint Genome Institute (JGI-PGF)"/>
            <person name="Walter F."/>
            <person name="Albersmeier A."/>
            <person name="Kalinowski J."/>
            <person name="Ruckert C."/>
        </authorList>
    </citation>
    <scope>NUCLEOTIDE SEQUENCE</scope>
    <source>
        <strain evidence="6">NBRC 110023</strain>
    </source>
</reference>
<evidence type="ECO:0008006" key="8">
    <source>
        <dbReference type="Google" id="ProtNLM"/>
    </source>
</evidence>
<dbReference type="AlphaFoldDB" id="A0AA37WJY0"/>
<proteinExistence type="predicted"/>
<protein>
    <recommendedName>
        <fullName evidence="8">Outer membrane lipoprotein carrier protein LolA</fullName>
    </recommendedName>
</protein>
<comment type="subunit">
    <text evidence="1">Monomer.</text>
</comment>
<keyword evidence="7" id="KW-1185">Reference proteome</keyword>
<dbReference type="CDD" id="cd16325">
    <property type="entry name" value="LolA"/>
    <property type="match status" value="1"/>
</dbReference>
<keyword evidence="2" id="KW-0813">Transport</keyword>
<evidence type="ECO:0000256" key="4">
    <source>
        <dbReference type="ARBA" id="ARBA00022927"/>
    </source>
</evidence>
<dbReference type="RefSeq" id="WP_284217027.1">
    <property type="nucleotide sequence ID" value="NZ_BSOT01000005.1"/>
</dbReference>
<evidence type="ECO:0000256" key="3">
    <source>
        <dbReference type="ARBA" id="ARBA00022729"/>
    </source>
</evidence>
<comment type="caution">
    <text evidence="6">The sequence shown here is derived from an EMBL/GenBank/DDBJ whole genome shotgun (WGS) entry which is preliminary data.</text>
</comment>
<reference evidence="6" key="2">
    <citation type="submission" date="2023-01" db="EMBL/GenBank/DDBJ databases">
        <title>Draft genome sequence of Agaribacter marinus strain NBRC 110023.</title>
        <authorList>
            <person name="Sun Q."/>
            <person name="Mori K."/>
        </authorList>
    </citation>
    <scope>NUCLEOTIDE SEQUENCE</scope>
    <source>
        <strain evidence="6">NBRC 110023</strain>
    </source>
</reference>
<evidence type="ECO:0000256" key="2">
    <source>
        <dbReference type="ARBA" id="ARBA00022448"/>
    </source>
</evidence>
<sequence>MFGRFLQGINVASLMCLRSLELSHILNCNVWRTHTAMPVLVLCLLVLSKYTQAIESKVIDEQETSMKMSLTKDFDTSQLSVLSVSPNTLFGDFRQSKLLSDFGISVKSEGRFEFLNGEKIHWITIKPIENKISISATQIVSQQNDQAIMQLNADENPVVAILSEVFLSVLTAQWHQLDKYFDIQGRVVGGDWFLLLTPTDESFQQVFTHIETEGSQYIQSLRLFEQNGDKTTIRFQNIGTERIAFDSSSQNLFDNSGDKQSSTSRGEIAK</sequence>
<keyword evidence="3" id="KW-0732">Signal</keyword>
<feature type="region of interest" description="Disordered" evidence="5">
    <location>
        <begin position="249"/>
        <end position="270"/>
    </location>
</feature>